<dbReference type="Proteomes" id="UP000269221">
    <property type="component" value="Unassembled WGS sequence"/>
</dbReference>
<sequence length="263" mass="30033">MPSPFVAEIVKERCRKELQELKCNSPQVKRTNWYSYVVRSRRAGQSLLKNSPAAEKMIPLVARRTRVDERGRGRKTGGGKSLAYGTTRRCSLNCQKNGTDSITEFWHCYHQRELSEKKEYKIASSGLSPFEMLYGMPYEHGMPVGHPRMEDCQIQSYLVSINKNLQELRKRGLIAQGTPLGFAIHKIQPGDQVLIKTWKEAPLSLHWEGPFLVLLTTDTAVRTAEKGWTHSSRVKRVERQSSSPQWKVTSAPGDLKLKIHRET</sequence>
<dbReference type="GO" id="GO:0016787">
    <property type="term" value="F:hydrolase activity"/>
    <property type="evidence" value="ECO:0007669"/>
    <property type="project" value="UniProtKB-KW"/>
</dbReference>
<accession>A0A3M0JGX6</accession>
<evidence type="ECO:0000256" key="5">
    <source>
        <dbReference type="ARBA" id="ARBA00022801"/>
    </source>
</evidence>
<gene>
    <name evidence="7" type="ORF">DUI87_29573</name>
</gene>
<evidence type="ECO:0000313" key="8">
    <source>
        <dbReference type="Proteomes" id="UP000269221"/>
    </source>
</evidence>
<dbReference type="OrthoDB" id="8947436at2759"/>
<dbReference type="EMBL" id="QRBI01000201">
    <property type="protein sequence ID" value="RMB93986.1"/>
    <property type="molecule type" value="Genomic_DNA"/>
</dbReference>
<keyword evidence="5" id="KW-0378">Hydrolase</keyword>
<keyword evidence="8" id="KW-1185">Reference proteome</keyword>
<evidence type="ECO:0000259" key="6">
    <source>
        <dbReference type="Pfam" id="PF18697"/>
    </source>
</evidence>
<organism evidence="7 8">
    <name type="scientific">Hirundo rustica rustica</name>
    <dbReference type="NCBI Taxonomy" id="333673"/>
    <lineage>
        <taxon>Eukaryota</taxon>
        <taxon>Metazoa</taxon>
        <taxon>Chordata</taxon>
        <taxon>Craniata</taxon>
        <taxon>Vertebrata</taxon>
        <taxon>Euteleostomi</taxon>
        <taxon>Archelosauria</taxon>
        <taxon>Archosauria</taxon>
        <taxon>Dinosauria</taxon>
        <taxon>Saurischia</taxon>
        <taxon>Theropoda</taxon>
        <taxon>Coelurosauria</taxon>
        <taxon>Aves</taxon>
        <taxon>Neognathae</taxon>
        <taxon>Neoaves</taxon>
        <taxon>Telluraves</taxon>
        <taxon>Australaves</taxon>
        <taxon>Passeriformes</taxon>
        <taxon>Sylvioidea</taxon>
        <taxon>Hirundinidae</taxon>
        <taxon>Hirundo</taxon>
    </lineage>
</organism>
<keyword evidence="1" id="KW-0808">Transferase</keyword>
<keyword evidence="3" id="KW-0540">Nuclease</keyword>
<dbReference type="InterPro" id="IPR040643">
    <property type="entry name" value="MLVIN_C"/>
</dbReference>
<keyword evidence="4" id="KW-0255">Endonuclease</keyword>
<protein>
    <recommendedName>
        <fullName evidence="6">Murine leukemia virus integrase C-terminal domain-containing protein</fullName>
    </recommendedName>
</protein>
<dbReference type="STRING" id="333673.A0A3M0JGX6"/>
<dbReference type="Pfam" id="PF18697">
    <property type="entry name" value="MLVIN_C"/>
    <property type="match status" value="1"/>
</dbReference>
<evidence type="ECO:0000256" key="4">
    <source>
        <dbReference type="ARBA" id="ARBA00022759"/>
    </source>
</evidence>
<evidence type="ECO:0000313" key="7">
    <source>
        <dbReference type="EMBL" id="RMB93986.1"/>
    </source>
</evidence>
<proteinExistence type="predicted"/>
<evidence type="ECO:0000256" key="3">
    <source>
        <dbReference type="ARBA" id="ARBA00022722"/>
    </source>
</evidence>
<dbReference type="GO" id="GO:0004519">
    <property type="term" value="F:endonuclease activity"/>
    <property type="evidence" value="ECO:0007669"/>
    <property type="project" value="UniProtKB-KW"/>
</dbReference>
<dbReference type="Gene3D" id="2.30.30.850">
    <property type="match status" value="1"/>
</dbReference>
<evidence type="ECO:0000256" key="1">
    <source>
        <dbReference type="ARBA" id="ARBA00022679"/>
    </source>
</evidence>
<dbReference type="AlphaFoldDB" id="A0A3M0JGX6"/>
<name>A0A3M0JGX6_HIRRU</name>
<dbReference type="GO" id="GO:0016779">
    <property type="term" value="F:nucleotidyltransferase activity"/>
    <property type="evidence" value="ECO:0007669"/>
    <property type="project" value="UniProtKB-KW"/>
</dbReference>
<comment type="caution">
    <text evidence="7">The sequence shown here is derived from an EMBL/GenBank/DDBJ whole genome shotgun (WGS) entry which is preliminary data.</text>
</comment>
<evidence type="ECO:0000256" key="2">
    <source>
        <dbReference type="ARBA" id="ARBA00022695"/>
    </source>
</evidence>
<reference evidence="7 8" key="1">
    <citation type="submission" date="2018-07" db="EMBL/GenBank/DDBJ databases">
        <title>A high quality draft genome assembly of the barn swallow (H. rustica rustica).</title>
        <authorList>
            <person name="Formenti G."/>
            <person name="Chiara M."/>
            <person name="Poveda L."/>
            <person name="Francoijs K.-J."/>
            <person name="Bonisoli-Alquati A."/>
            <person name="Canova L."/>
            <person name="Gianfranceschi L."/>
            <person name="Horner D.S."/>
            <person name="Saino N."/>
        </authorList>
    </citation>
    <scope>NUCLEOTIDE SEQUENCE [LARGE SCALE GENOMIC DNA]</scope>
    <source>
        <strain evidence="7">Chelidonia</strain>
        <tissue evidence="7">Blood</tissue>
    </source>
</reference>
<feature type="domain" description="Murine leukemia virus integrase C-terminal" evidence="6">
    <location>
        <begin position="185"/>
        <end position="238"/>
    </location>
</feature>
<keyword evidence="2" id="KW-0548">Nucleotidyltransferase</keyword>